<proteinExistence type="predicted"/>
<reference evidence="1 2" key="1">
    <citation type="submission" date="2020-05" db="EMBL/GenBank/DDBJ databases">
        <authorList>
            <person name="Campoy J."/>
            <person name="Schneeberger K."/>
            <person name="Spophaly S."/>
        </authorList>
    </citation>
    <scope>NUCLEOTIDE SEQUENCE [LARGE SCALE GENOMIC DNA]</scope>
    <source>
        <strain evidence="1">PruArmRojPasFocal</strain>
    </source>
</reference>
<protein>
    <submittedName>
        <fullName evidence="1">Uncharacterized protein</fullName>
    </submittedName>
</protein>
<evidence type="ECO:0000313" key="1">
    <source>
        <dbReference type="EMBL" id="CAB4276612.1"/>
    </source>
</evidence>
<gene>
    <name evidence="1" type="ORF">CURHAP_LOCUS25780</name>
</gene>
<evidence type="ECO:0000313" key="2">
    <source>
        <dbReference type="Proteomes" id="UP000507222"/>
    </source>
</evidence>
<dbReference type="AlphaFoldDB" id="A0A6J5UKZ2"/>
<dbReference type="EMBL" id="CAEKDK010000004">
    <property type="protein sequence ID" value="CAB4276612.1"/>
    <property type="molecule type" value="Genomic_DNA"/>
</dbReference>
<accession>A0A6J5UKZ2</accession>
<dbReference type="Proteomes" id="UP000507222">
    <property type="component" value="Unassembled WGS sequence"/>
</dbReference>
<sequence length="92" mass="10565">MVLRHGFLVCSRLQVSINPRVPGHDDFCRYKQSQGNVFQQATLIKCFQDVFNIQVYGDVLVGSKFPKALNLRRPRFAVVAHAKEFNENINTK</sequence>
<organism evidence="1 2">
    <name type="scientific">Prunus armeniaca</name>
    <name type="common">Apricot</name>
    <name type="synonym">Armeniaca vulgaris</name>
    <dbReference type="NCBI Taxonomy" id="36596"/>
    <lineage>
        <taxon>Eukaryota</taxon>
        <taxon>Viridiplantae</taxon>
        <taxon>Streptophyta</taxon>
        <taxon>Embryophyta</taxon>
        <taxon>Tracheophyta</taxon>
        <taxon>Spermatophyta</taxon>
        <taxon>Magnoliopsida</taxon>
        <taxon>eudicotyledons</taxon>
        <taxon>Gunneridae</taxon>
        <taxon>Pentapetalae</taxon>
        <taxon>rosids</taxon>
        <taxon>fabids</taxon>
        <taxon>Rosales</taxon>
        <taxon>Rosaceae</taxon>
        <taxon>Amygdaloideae</taxon>
        <taxon>Amygdaleae</taxon>
        <taxon>Prunus</taxon>
    </lineage>
</organism>
<name>A0A6J5UKZ2_PRUAR</name>